<dbReference type="OrthoDB" id="10037294at2759"/>
<protein>
    <submittedName>
        <fullName evidence="5">Transmembrane protein</fullName>
    </submittedName>
</protein>
<reference evidence="5" key="1">
    <citation type="submission" date="2016-06" db="UniProtKB">
        <authorList>
            <consortium name="WormBaseParasite"/>
        </authorList>
    </citation>
    <scope>IDENTIFICATION</scope>
</reference>
<keyword evidence="2" id="KW-0472">Membrane</keyword>
<evidence type="ECO:0000313" key="5">
    <source>
        <dbReference type="WBParaSite" id="ECPE_0001005201-mRNA-1"/>
    </source>
</evidence>
<gene>
    <name evidence="3" type="ORF">ECPE_LOCUS10020</name>
</gene>
<keyword evidence="4" id="KW-1185">Reference proteome</keyword>
<sequence>MSNAEVKRRFLGTSSTLAPNAASADHSSDVLSVLERNQSEGHTAALILAFSLGLVCCFIALLIIEWRRRSRLHGWAASRRRQNNVSVLFSDRRKLSVPGNVSGTRRSQKRTKSFRDPGGYVAVETDPDDEDKLVQDGLVL</sequence>
<dbReference type="WBParaSite" id="ECPE_0001005201-mRNA-1">
    <property type="protein sequence ID" value="ECPE_0001005201-mRNA-1"/>
    <property type="gene ID" value="ECPE_0001005201"/>
</dbReference>
<evidence type="ECO:0000313" key="4">
    <source>
        <dbReference type="Proteomes" id="UP000272942"/>
    </source>
</evidence>
<keyword evidence="2" id="KW-1133">Transmembrane helix</keyword>
<organism evidence="5">
    <name type="scientific">Echinostoma caproni</name>
    <dbReference type="NCBI Taxonomy" id="27848"/>
    <lineage>
        <taxon>Eukaryota</taxon>
        <taxon>Metazoa</taxon>
        <taxon>Spiralia</taxon>
        <taxon>Lophotrochozoa</taxon>
        <taxon>Platyhelminthes</taxon>
        <taxon>Trematoda</taxon>
        <taxon>Digenea</taxon>
        <taxon>Plagiorchiida</taxon>
        <taxon>Echinostomata</taxon>
        <taxon>Echinostomatoidea</taxon>
        <taxon>Echinostomatidae</taxon>
        <taxon>Echinostoma</taxon>
    </lineage>
</organism>
<reference evidence="3 4" key="2">
    <citation type="submission" date="2018-11" db="EMBL/GenBank/DDBJ databases">
        <authorList>
            <consortium name="Pathogen Informatics"/>
        </authorList>
    </citation>
    <scope>NUCLEOTIDE SEQUENCE [LARGE SCALE GENOMIC DNA]</scope>
    <source>
        <strain evidence="3 4">Egypt</strain>
    </source>
</reference>
<dbReference type="Proteomes" id="UP000272942">
    <property type="component" value="Unassembled WGS sequence"/>
</dbReference>
<accession>A0A183AST5</accession>
<evidence type="ECO:0000256" key="2">
    <source>
        <dbReference type="SAM" id="Phobius"/>
    </source>
</evidence>
<evidence type="ECO:0000256" key="1">
    <source>
        <dbReference type="SAM" id="MobiDB-lite"/>
    </source>
</evidence>
<dbReference type="AlphaFoldDB" id="A0A183AST5"/>
<keyword evidence="2" id="KW-0812">Transmembrane</keyword>
<name>A0A183AST5_9TREM</name>
<proteinExistence type="predicted"/>
<dbReference type="EMBL" id="UZAN01048341">
    <property type="protein sequence ID" value="VDP86355.1"/>
    <property type="molecule type" value="Genomic_DNA"/>
</dbReference>
<evidence type="ECO:0000313" key="3">
    <source>
        <dbReference type="EMBL" id="VDP86355.1"/>
    </source>
</evidence>
<feature type="region of interest" description="Disordered" evidence="1">
    <location>
        <begin position="98"/>
        <end position="126"/>
    </location>
</feature>
<feature type="transmembrane region" description="Helical" evidence="2">
    <location>
        <begin position="43"/>
        <end position="64"/>
    </location>
</feature>